<dbReference type="Proteomes" id="UP001165065">
    <property type="component" value="Unassembled WGS sequence"/>
</dbReference>
<dbReference type="OrthoDB" id="48363at2759"/>
<reference evidence="3" key="1">
    <citation type="journal article" date="2023" name="Commun. Biol.">
        <title>Genome analysis of Parmales, the sister group of diatoms, reveals the evolutionary specialization of diatoms from phago-mixotrophs to photoautotrophs.</title>
        <authorList>
            <person name="Ban H."/>
            <person name="Sato S."/>
            <person name="Yoshikawa S."/>
            <person name="Yamada K."/>
            <person name="Nakamura Y."/>
            <person name="Ichinomiya M."/>
            <person name="Sato N."/>
            <person name="Blanc-Mathieu R."/>
            <person name="Endo H."/>
            <person name="Kuwata A."/>
            <person name="Ogata H."/>
        </authorList>
    </citation>
    <scope>NUCLEOTIDE SEQUENCE [LARGE SCALE GENOMIC DNA]</scope>
</reference>
<accession>A0A9W7GE43</accession>
<dbReference type="EMBL" id="BRYA01000159">
    <property type="protein sequence ID" value="GMI41873.1"/>
    <property type="molecule type" value="Genomic_DNA"/>
</dbReference>
<comment type="caution">
    <text evidence="2">The sequence shown here is derived from an EMBL/GenBank/DDBJ whole genome shotgun (WGS) entry which is preliminary data.</text>
</comment>
<sequence>MPSLTSLNEDGEEDGMGGEEENDRVSSVGERNLPKRPTKSTSAQRRRQGRGGVGGVDSTENSFDWEGAETRPLISSERIEQGKDYWLDEGERKDFEERERAIKNRKEMEGEISKDKLKEEIAAPYKGNWIGLFSLFIGTLTVIAIKFPELLEIPTIAIPDL</sequence>
<dbReference type="AlphaFoldDB" id="A0A9W7GE43"/>
<protein>
    <submittedName>
        <fullName evidence="2">Uncharacterized protein</fullName>
    </submittedName>
</protein>
<evidence type="ECO:0000256" key="1">
    <source>
        <dbReference type="SAM" id="MobiDB-lite"/>
    </source>
</evidence>
<keyword evidence="3" id="KW-1185">Reference proteome</keyword>
<feature type="compositionally biased region" description="Acidic residues" evidence="1">
    <location>
        <begin position="9"/>
        <end position="22"/>
    </location>
</feature>
<name>A0A9W7GE43_9STRA</name>
<feature type="compositionally biased region" description="Basic residues" evidence="1">
    <location>
        <begin position="34"/>
        <end position="49"/>
    </location>
</feature>
<evidence type="ECO:0000313" key="2">
    <source>
        <dbReference type="EMBL" id="GMI41873.1"/>
    </source>
</evidence>
<gene>
    <name evidence="2" type="ORF">TrCOL_g336</name>
</gene>
<evidence type="ECO:0000313" key="3">
    <source>
        <dbReference type="Proteomes" id="UP001165065"/>
    </source>
</evidence>
<organism evidence="2 3">
    <name type="scientific">Triparma columacea</name>
    <dbReference type="NCBI Taxonomy" id="722753"/>
    <lineage>
        <taxon>Eukaryota</taxon>
        <taxon>Sar</taxon>
        <taxon>Stramenopiles</taxon>
        <taxon>Ochrophyta</taxon>
        <taxon>Bolidophyceae</taxon>
        <taxon>Parmales</taxon>
        <taxon>Triparmaceae</taxon>
        <taxon>Triparma</taxon>
    </lineage>
</organism>
<proteinExistence type="predicted"/>
<feature type="region of interest" description="Disordered" evidence="1">
    <location>
        <begin position="1"/>
        <end position="74"/>
    </location>
</feature>